<dbReference type="RefSeq" id="WP_345424985.1">
    <property type="nucleotide sequence ID" value="NZ_AP031496.1"/>
</dbReference>
<evidence type="ECO:0008006" key="11">
    <source>
        <dbReference type="Google" id="ProtNLM"/>
    </source>
</evidence>
<protein>
    <recommendedName>
        <fullName evidence="11">RNA polymerase subunit sigma-70</fullName>
    </recommendedName>
</protein>
<dbReference type="GO" id="GO:0022857">
    <property type="term" value="F:transmembrane transporter activity"/>
    <property type="evidence" value="ECO:0007669"/>
    <property type="project" value="InterPro"/>
</dbReference>
<evidence type="ECO:0000256" key="1">
    <source>
        <dbReference type="ARBA" id="ARBA00004162"/>
    </source>
</evidence>
<dbReference type="Pfam" id="PF02472">
    <property type="entry name" value="ExbD"/>
    <property type="match status" value="1"/>
</dbReference>
<dbReference type="EMBL" id="BAABLX010000028">
    <property type="protein sequence ID" value="GAA4950540.1"/>
    <property type="molecule type" value="Genomic_DNA"/>
</dbReference>
<accession>A0AAV3U5K8</accession>
<keyword evidence="10" id="KW-1185">Reference proteome</keyword>
<evidence type="ECO:0000256" key="7">
    <source>
        <dbReference type="RuleBase" id="RU003879"/>
    </source>
</evidence>
<evidence type="ECO:0000313" key="10">
    <source>
        <dbReference type="Proteomes" id="UP001409585"/>
    </source>
</evidence>
<dbReference type="InterPro" id="IPR003400">
    <property type="entry name" value="ExbD"/>
</dbReference>
<comment type="similarity">
    <text evidence="2 7">Belongs to the ExbD/TolR family.</text>
</comment>
<evidence type="ECO:0000256" key="8">
    <source>
        <dbReference type="SAM" id="Phobius"/>
    </source>
</evidence>
<evidence type="ECO:0000313" key="9">
    <source>
        <dbReference type="EMBL" id="GAA4950540.1"/>
    </source>
</evidence>
<feature type="transmembrane region" description="Helical" evidence="8">
    <location>
        <begin position="21"/>
        <end position="41"/>
    </location>
</feature>
<gene>
    <name evidence="9" type="ORF">GCM10025791_33590</name>
</gene>
<evidence type="ECO:0000256" key="2">
    <source>
        <dbReference type="ARBA" id="ARBA00005811"/>
    </source>
</evidence>
<dbReference type="GO" id="GO:0015031">
    <property type="term" value="P:protein transport"/>
    <property type="evidence" value="ECO:0007669"/>
    <property type="project" value="UniProtKB-KW"/>
</dbReference>
<keyword evidence="4 7" id="KW-0812">Transmembrane</keyword>
<keyword evidence="6 8" id="KW-0472">Membrane</keyword>
<keyword evidence="7" id="KW-0813">Transport</keyword>
<evidence type="ECO:0000256" key="3">
    <source>
        <dbReference type="ARBA" id="ARBA00022475"/>
    </source>
</evidence>
<evidence type="ECO:0000256" key="6">
    <source>
        <dbReference type="ARBA" id="ARBA00023136"/>
    </source>
</evidence>
<dbReference type="GO" id="GO:0005886">
    <property type="term" value="C:plasma membrane"/>
    <property type="evidence" value="ECO:0007669"/>
    <property type="project" value="UniProtKB-SubCell"/>
</dbReference>
<proteinExistence type="inferred from homology"/>
<comment type="subcellular location">
    <subcellularLocation>
        <location evidence="1">Cell membrane</location>
        <topology evidence="1">Single-pass membrane protein</topology>
    </subcellularLocation>
    <subcellularLocation>
        <location evidence="7">Cell membrane</location>
        <topology evidence="7">Single-pass type II membrane protein</topology>
    </subcellularLocation>
</comment>
<dbReference type="Proteomes" id="UP001409585">
    <property type="component" value="Unassembled WGS sequence"/>
</dbReference>
<comment type="caution">
    <text evidence="9">The sequence shown here is derived from an EMBL/GenBank/DDBJ whole genome shotgun (WGS) entry which is preliminary data.</text>
</comment>
<organism evidence="9 10">
    <name type="scientific">Halioxenophilus aromaticivorans</name>
    <dbReference type="NCBI Taxonomy" id="1306992"/>
    <lineage>
        <taxon>Bacteria</taxon>
        <taxon>Pseudomonadati</taxon>
        <taxon>Pseudomonadota</taxon>
        <taxon>Gammaproteobacteria</taxon>
        <taxon>Alteromonadales</taxon>
        <taxon>Alteromonadaceae</taxon>
        <taxon>Halioxenophilus</taxon>
    </lineage>
</organism>
<keyword evidence="7" id="KW-0653">Protein transport</keyword>
<reference evidence="10" key="1">
    <citation type="journal article" date="2019" name="Int. J. Syst. Evol. Microbiol.">
        <title>The Global Catalogue of Microorganisms (GCM) 10K type strain sequencing project: providing services to taxonomists for standard genome sequencing and annotation.</title>
        <authorList>
            <consortium name="The Broad Institute Genomics Platform"/>
            <consortium name="The Broad Institute Genome Sequencing Center for Infectious Disease"/>
            <person name="Wu L."/>
            <person name="Ma J."/>
        </authorList>
    </citation>
    <scope>NUCLEOTIDE SEQUENCE [LARGE SCALE GENOMIC DNA]</scope>
    <source>
        <strain evidence="10">JCM 19134</strain>
    </source>
</reference>
<dbReference type="AlphaFoldDB" id="A0AAV3U5K8"/>
<keyword evidence="3" id="KW-1003">Cell membrane</keyword>
<evidence type="ECO:0000256" key="4">
    <source>
        <dbReference type="ARBA" id="ARBA00022692"/>
    </source>
</evidence>
<name>A0AAV3U5K8_9ALTE</name>
<keyword evidence="5 8" id="KW-1133">Transmembrane helix</keyword>
<sequence length="188" mass="20619">MKQSLRAKRMAKHHKRLGSGSKLNLVSLMDIFTILVFFLLINSDDVEVLQNNEAIDLPKSVAEQKPDNTLTIMVSASDILVNGQQVARIADVLQAEETDIKGLAVELNYRAQRAGELTELQQQKGRAVTIMGDATIPYQLLKKIMATCASTDYRDMSFAVSQIAAKTDDTGVTTEPVDLLPQNIDGEG</sequence>
<evidence type="ECO:0000256" key="5">
    <source>
        <dbReference type="ARBA" id="ARBA00022989"/>
    </source>
</evidence>